<dbReference type="InterPro" id="IPR013328">
    <property type="entry name" value="6PGD_dom2"/>
</dbReference>
<evidence type="ECO:0000259" key="4">
    <source>
        <dbReference type="Pfam" id="PF02737"/>
    </source>
</evidence>
<dbReference type="Pfam" id="PF00725">
    <property type="entry name" value="3HCDH"/>
    <property type="match status" value="1"/>
</dbReference>
<dbReference type="InterPro" id="IPR036291">
    <property type="entry name" value="NAD(P)-bd_dom_sf"/>
</dbReference>
<protein>
    <submittedName>
        <fullName evidence="5">3-hydroxyacyl-CoA dehydrogenase</fullName>
    </submittedName>
</protein>
<dbReference type="SUPFAM" id="SSF48179">
    <property type="entry name" value="6-phosphogluconate dehydrogenase C-terminal domain-like"/>
    <property type="match status" value="1"/>
</dbReference>
<dbReference type="Proteomes" id="UP000553442">
    <property type="component" value="Unassembled WGS sequence"/>
</dbReference>
<gene>
    <name evidence="5" type="ORF">BDK63_001849</name>
</gene>
<proteinExistence type="predicted"/>
<dbReference type="PIRSF" id="PIRSF000105">
    <property type="entry name" value="HCDH"/>
    <property type="match status" value="1"/>
</dbReference>
<organism evidence="5 6">
    <name type="scientific">Halomonas campaniensis</name>
    <dbReference type="NCBI Taxonomy" id="213554"/>
    <lineage>
        <taxon>Bacteria</taxon>
        <taxon>Pseudomonadati</taxon>
        <taxon>Pseudomonadota</taxon>
        <taxon>Gammaproteobacteria</taxon>
        <taxon>Oceanospirillales</taxon>
        <taxon>Halomonadaceae</taxon>
        <taxon>Halomonas</taxon>
    </lineage>
</organism>
<reference evidence="5 6" key="1">
    <citation type="submission" date="2020-08" db="EMBL/GenBank/DDBJ databases">
        <title>Genomic Encyclopedia of Archaeal and Bacterial Type Strains, Phase II (KMG-II): from individual species to whole genera.</title>
        <authorList>
            <person name="Goeker M."/>
        </authorList>
    </citation>
    <scope>NUCLEOTIDE SEQUENCE [LARGE SCALE GENOMIC DNA]</scope>
    <source>
        <strain evidence="5 6">5AG</strain>
    </source>
</reference>
<dbReference type="SUPFAM" id="SSF51735">
    <property type="entry name" value="NAD(P)-binding Rossmann-fold domains"/>
    <property type="match status" value="1"/>
</dbReference>
<dbReference type="InterPro" id="IPR008927">
    <property type="entry name" value="6-PGluconate_DH-like_C_sf"/>
</dbReference>
<accession>A0A7W5K2X5</accession>
<feature type="domain" description="3-hydroxyacyl-CoA dehydrogenase NAD binding" evidence="4">
    <location>
        <begin position="11"/>
        <end position="175"/>
    </location>
</feature>
<dbReference type="Pfam" id="PF02737">
    <property type="entry name" value="3HCDH_N"/>
    <property type="match status" value="1"/>
</dbReference>
<keyword evidence="6" id="KW-1185">Reference proteome</keyword>
<evidence type="ECO:0000256" key="2">
    <source>
        <dbReference type="PIRSR" id="PIRSR000105-1"/>
    </source>
</evidence>
<evidence type="ECO:0000259" key="3">
    <source>
        <dbReference type="Pfam" id="PF00725"/>
    </source>
</evidence>
<name>A0A7W5K2X5_9GAMM</name>
<feature type="domain" description="3-hydroxyacyl-CoA dehydrogenase C-terminal" evidence="3">
    <location>
        <begin position="179"/>
        <end position="251"/>
    </location>
</feature>
<dbReference type="AlphaFoldDB" id="A0A7W5K2X5"/>
<dbReference type="InterPro" id="IPR006108">
    <property type="entry name" value="3HC_DH_C"/>
</dbReference>
<dbReference type="InterPro" id="IPR022694">
    <property type="entry name" value="3-OHacyl-CoA_DH"/>
</dbReference>
<evidence type="ECO:0000313" key="5">
    <source>
        <dbReference type="EMBL" id="MBB3330974.1"/>
    </source>
</evidence>
<dbReference type="EMBL" id="JACHZF010000011">
    <property type="protein sequence ID" value="MBB3330974.1"/>
    <property type="molecule type" value="Genomic_DNA"/>
</dbReference>
<dbReference type="GO" id="GO:0016616">
    <property type="term" value="F:oxidoreductase activity, acting on the CH-OH group of donors, NAD or NADP as acceptor"/>
    <property type="evidence" value="ECO:0007669"/>
    <property type="project" value="InterPro"/>
</dbReference>
<dbReference type="RefSeq" id="WP_183331148.1">
    <property type="nucleotide sequence ID" value="NZ_JACHZF010000011.1"/>
</dbReference>
<dbReference type="InterPro" id="IPR006176">
    <property type="entry name" value="3-OHacyl-CoA_DH_NAD-bd"/>
</dbReference>
<evidence type="ECO:0000313" key="6">
    <source>
        <dbReference type="Proteomes" id="UP000553442"/>
    </source>
</evidence>
<dbReference type="GO" id="GO:0070403">
    <property type="term" value="F:NAD+ binding"/>
    <property type="evidence" value="ECO:0007669"/>
    <property type="project" value="InterPro"/>
</dbReference>
<dbReference type="GO" id="GO:0006631">
    <property type="term" value="P:fatty acid metabolic process"/>
    <property type="evidence" value="ECO:0007669"/>
    <property type="project" value="InterPro"/>
</dbReference>
<evidence type="ECO:0000256" key="1">
    <source>
        <dbReference type="ARBA" id="ARBA00023002"/>
    </source>
</evidence>
<keyword evidence="1" id="KW-0560">Oxidoreductase</keyword>
<comment type="caution">
    <text evidence="5">The sequence shown here is derived from an EMBL/GenBank/DDBJ whole genome shotgun (WGS) entry which is preliminary data.</text>
</comment>
<dbReference type="PANTHER" id="PTHR48075:SF5">
    <property type="entry name" value="3-HYDROXYBUTYRYL-COA DEHYDROGENASE"/>
    <property type="match status" value="1"/>
</dbReference>
<dbReference type="Gene3D" id="1.10.1040.10">
    <property type="entry name" value="N-(1-d-carboxylethyl)-l-norvaline Dehydrogenase, domain 2"/>
    <property type="match status" value="1"/>
</dbReference>
<dbReference type="Gene3D" id="3.40.50.720">
    <property type="entry name" value="NAD(P)-binding Rossmann-like Domain"/>
    <property type="match status" value="1"/>
</dbReference>
<sequence length="303" mass="32676">MSLGLSHDSPLAIVGCGTIGASWAAYFLSRGLPVVVYHHGDQPEGDVLERIAAHFPSLGSPVREPRICHDLGEAVADSPLILECAPENVTLKRQLIAEIQAYAGSGAIIASNTSSLTHSDLTLGVASPDRVVIAHPYNPPHLVPLVEIFGVDDSICDAVKTFYASQGKSPVVLNKEMVGHLANRLSSALWREALYLLQEGVASVEDIDRAITDGPGLRWAINGPFLTYHLGGGSGGIRQYLANLGESQVYRWNSLGTPKVDDALMARIIEGVESAYGDDSIDEHFRRRDRQLTSLLKIRPPVD</sequence>
<feature type="site" description="Important for catalytic activity" evidence="2">
    <location>
        <position position="135"/>
    </location>
</feature>
<dbReference type="PANTHER" id="PTHR48075">
    <property type="entry name" value="3-HYDROXYACYL-COA DEHYDROGENASE FAMILY PROTEIN"/>
    <property type="match status" value="1"/>
</dbReference>